<dbReference type="Pfam" id="PF05730">
    <property type="entry name" value="CFEM"/>
    <property type="match status" value="1"/>
</dbReference>
<evidence type="ECO:0000313" key="11">
    <source>
        <dbReference type="EMBL" id="KAK7720277.1"/>
    </source>
</evidence>
<gene>
    <name evidence="11" type="ORF">SLS63_009949</name>
</gene>
<feature type="signal peptide" evidence="9">
    <location>
        <begin position="1"/>
        <end position="20"/>
    </location>
</feature>
<evidence type="ECO:0000256" key="8">
    <source>
        <dbReference type="ARBA" id="ARBA00023288"/>
    </source>
</evidence>
<comment type="similarity">
    <text evidence="3">Belongs to the RBT5 family.</text>
</comment>
<feature type="domain" description="CFEM" evidence="10">
    <location>
        <begin position="47"/>
        <end position="115"/>
    </location>
</feature>
<keyword evidence="4" id="KW-0964">Secreted</keyword>
<dbReference type="InterPro" id="IPR008427">
    <property type="entry name" value="Extracellular_membr_CFEM_dom"/>
</dbReference>
<keyword evidence="5" id="KW-0472">Membrane</keyword>
<protein>
    <recommendedName>
        <fullName evidence="10">CFEM domain-containing protein</fullName>
    </recommendedName>
</protein>
<keyword evidence="5" id="KW-0336">GPI-anchor</keyword>
<keyword evidence="7" id="KW-1015">Disulfide bond</keyword>
<evidence type="ECO:0000256" key="7">
    <source>
        <dbReference type="ARBA" id="ARBA00023157"/>
    </source>
</evidence>
<dbReference type="Proteomes" id="UP001430848">
    <property type="component" value="Unassembled WGS sequence"/>
</dbReference>
<keyword evidence="6 9" id="KW-0732">Signal</keyword>
<evidence type="ECO:0000256" key="2">
    <source>
        <dbReference type="ARBA" id="ARBA00004613"/>
    </source>
</evidence>
<name>A0ABR1NYD9_DIAER</name>
<keyword evidence="5" id="KW-0325">Glycoprotein</keyword>
<evidence type="ECO:0000256" key="4">
    <source>
        <dbReference type="ARBA" id="ARBA00022525"/>
    </source>
</evidence>
<dbReference type="EMBL" id="JAKNSF020000077">
    <property type="protein sequence ID" value="KAK7720277.1"/>
    <property type="molecule type" value="Genomic_DNA"/>
</dbReference>
<proteinExistence type="inferred from homology"/>
<comment type="subcellular location">
    <subcellularLocation>
        <location evidence="1">Membrane</location>
        <topology evidence="1">Lipid-anchor</topology>
        <topology evidence="1">GPI-anchor</topology>
    </subcellularLocation>
    <subcellularLocation>
        <location evidence="2">Secreted</location>
    </subcellularLocation>
</comment>
<accession>A0ABR1NYD9</accession>
<organism evidence="11 12">
    <name type="scientific">Diaporthe eres</name>
    <name type="common">Phomopsis oblonga</name>
    <dbReference type="NCBI Taxonomy" id="83184"/>
    <lineage>
        <taxon>Eukaryota</taxon>
        <taxon>Fungi</taxon>
        <taxon>Dikarya</taxon>
        <taxon>Ascomycota</taxon>
        <taxon>Pezizomycotina</taxon>
        <taxon>Sordariomycetes</taxon>
        <taxon>Sordariomycetidae</taxon>
        <taxon>Diaporthales</taxon>
        <taxon>Diaporthaceae</taxon>
        <taxon>Diaporthe</taxon>
        <taxon>Diaporthe eres species complex</taxon>
    </lineage>
</organism>
<evidence type="ECO:0000256" key="9">
    <source>
        <dbReference type="SAM" id="SignalP"/>
    </source>
</evidence>
<evidence type="ECO:0000256" key="3">
    <source>
        <dbReference type="ARBA" id="ARBA00010031"/>
    </source>
</evidence>
<evidence type="ECO:0000256" key="6">
    <source>
        <dbReference type="ARBA" id="ARBA00022729"/>
    </source>
</evidence>
<keyword evidence="12" id="KW-1185">Reference proteome</keyword>
<evidence type="ECO:0000256" key="5">
    <source>
        <dbReference type="ARBA" id="ARBA00022622"/>
    </source>
</evidence>
<sequence>MQVSTLLLACASIASTTVGATTIGLKGLASKEVNFACIKTQPEYTALMPKCAQYCHGLALTTNGCARDDHICHCKNYSKTAQIIEPCVFGPNPGPAGPCTNDEITQFAGTGAKYCAFWNQTANDAIQGKFRENALTCKIKGILGGKS</sequence>
<evidence type="ECO:0000256" key="1">
    <source>
        <dbReference type="ARBA" id="ARBA00004589"/>
    </source>
</evidence>
<evidence type="ECO:0000259" key="10">
    <source>
        <dbReference type="Pfam" id="PF05730"/>
    </source>
</evidence>
<keyword evidence="8" id="KW-0449">Lipoprotein</keyword>
<feature type="chain" id="PRO_5045948210" description="CFEM domain-containing protein" evidence="9">
    <location>
        <begin position="21"/>
        <end position="147"/>
    </location>
</feature>
<reference evidence="11 12" key="1">
    <citation type="submission" date="2024-02" db="EMBL/GenBank/DDBJ databases">
        <title>De novo assembly and annotation of 12 fungi associated with fruit tree decline syndrome in Ontario, Canada.</title>
        <authorList>
            <person name="Sulman M."/>
            <person name="Ellouze W."/>
            <person name="Ilyukhin E."/>
        </authorList>
    </citation>
    <scope>NUCLEOTIDE SEQUENCE [LARGE SCALE GENOMIC DNA]</scope>
    <source>
        <strain evidence="11 12">M169</strain>
    </source>
</reference>
<comment type="caution">
    <text evidence="11">The sequence shown here is derived from an EMBL/GenBank/DDBJ whole genome shotgun (WGS) entry which is preliminary data.</text>
</comment>
<evidence type="ECO:0000313" key="12">
    <source>
        <dbReference type="Proteomes" id="UP001430848"/>
    </source>
</evidence>